<reference evidence="4 5" key="1">
    <citation type="submission" date="2021-06" db="EMBL/GenBank/DDBJ databases">
        <authorList>
            <person name="Palmer J.M."/>
        </authorList>
    </citation>
    <scope>NUCLEOTIDE SEQUENCE [LARGE SCALE GENOMIC DNA]</scope>
    <source>
        <strain evidence="4 5">XC_2019</strain>
        <tissue evidence="4">Muscle</tissue>
    </source>
</reference>
<keyword evidence="5" id="KW-1185">Reference proteome</keyword>
<dbReference type="InterPro" id="IPR057546">
    <property type="entry name" value="HEAT_GCN1"/>
</dbReference>
<organism evidence="4 5">
    <name type="scientific">Xenoophorus captivus</name>
    <dbReference type="NCBI Taxonomy" id="1517983"/>
    <lineage>
        <taxon>Eukaryota</taxon>
        <taxon>Metazoa</taxon>
        <taxon>Chordata</taxon>
        <taxon>Craniata</taxon>
        <taxon>Vertebrata</taxon>
        <taxon>Euteleostomi</taxon>
        <taxon>Actinopterygii</taxon>
        <taxon>Neopterygii</taxon>
        <taxon>Teleostei</taxon>
        <taxon>Neoteleostei</taxon>
        <taxon>Acanthomorphata</taxon>
        <taxon>Ovalentaria</taxon>
        <taxon>Atherinomorphae</taxon>
        <taxon>Cyprinodontiformes</taxon>
        <taxon>Goodeidae</taxon>
        <taxon>Xenoophorus</taxon>
    </lineage>
</organism>
<evidence type="ECO:0000256" key="1">
    <source>
        <dbReference type="ARBA" id="ARBA00022737"/>
    </source>
</evidence>
<dbReference type="InterPro" id="IPR016024">
    <property type="entry name" value="ARM-type_fold"/>
</dbReference>
<sequence>IAARTLGDLVRKLGEKILPEIIPILEDGLRSDKSDERQGVCIGLSEIMKSTSKDAVLVFSESLVPTVRKALCDPLEEVREAAAKTFEQLHATIGHQALDDILPTLLKQLDDKETAEFALDGLKQVMAVKSRSVLPYLVPKELCSCQTVILSVEDEAGQRIIIEDLLEATRGADPGLRQAAITILNAYFARTRLDYSAHIRTLLSGLIRLLNDSNPEVLSQSWDTINSITKKLDASSQLALIDDLHRDIKAVAPDVKGQHLPGFCLPKKGVTCILSVLREGVLTGSPEQKEEAAKALGGVIRLTSPEALRPSYVLYVIPAVSLHQVGIGLKPFLPQLQTTFLKALQDSSRAVRLRAAEALGQLVSIHAKVDPLFTEQLSAIRNAEDSGVRWVYILT</sequence>
<evidence type="ECO:0000313" key="4">
    <source>
        <dbReference type="EMBL" id="MEQ2211467.1"/>
    </source>
</evidence>
<evidence type="ECO:0000259" key="3">
    <source>
        <dbReference type="Pfam" id="PF23271"/>
    </source>
</evidence>
<dbReference type="InterPro" id="IPR000357">
    <property type="entry name" value="HEAT"/>
</dbReference>
<name>A0ABV0RUY0_9TELE</name>
<dbReference type="PROSITE" id="PS50077">
    <property type="entry name" value="HEAT_REPEAT"/>
    <property type="match status" value="1"/>
</dbReference>
<protein>
    <submittedName>
        <fullName evidence="4">Translational activator of GCN4</fullName>
    </submittedName>
</protein>
<feature type="domain" description="Stalled ribosome sensor GCN1-like HEAT repeats region" evidence="3">
    <location>
        <begin position="81"/>
        <end position="267"/>
    </location>
</feature>
<dbReference type="SUPFAM" id="SSF48371">
    <property type="entry name" value="ARM repeat"/>
    <property type="match status" value="1"/>
</dbReference>
<comment type="caution">
    <text evidence="4">The sequence shown here is derived from an EMBL/GenBank/DDBJ whole genome shotgun (WGS) entry which is preliminary data.</text>
</comment>
<dbReference type="InterPro" id="IPR021133">
    <property type="entry name" value="HEAT_type_2"/>
</dbReference>
<dbReference type="EMBL" id="JAHRIN010058940">
    <property type="protein sequence ID" value="MEQ2211467.1"/>
    <property type="molecule type" value="Genomic_DNA"/>
</dbReference>
<dbReference type="InterPro" id="IPR011989">
    <property type="entry name" value="ARM-like"/>
</dbReference>
<keyword evidence="1" id="KW-0677">Repeat</keyword>
<dbReference type="Pfam" id="PF02985">
    <property type="entry name" value="HEAT"/>
    <property type="match status" value="1"/>
</dbReference>
<evidence type="ECO:0000256" key="2">
    <source>
        <dbReference type="PROSITE-ProRule" id="PRU00103"/>
    </source>
</evidence>
<gene>
    <name evidence="4" type="primary">GCN1</name>
    <name evidence="4" type="ORF">XENOCAPTIV_002456</name>
</gene>
<feature type="repeat" description="HEAT" evidence="2">
    <location>
        <begin position="63"/>
        <end position="100"/>
    </location>
</feature>
<feature type="non-terminal residue" evidence="4">
    <location>
        <position position="1"/>
    </location>
</feature>
<dbReference type="Proteomes" id="UP001434883">
    <property type="component" value="Unassembled WGS sequence"/>
</dbReference>
<evidence type="ECO:0000313" key="5">
    <source>
        <dbReference type="Proteomes" id="UP001434883"/>
    </source>
</evidence>
<dbReference type="PANTHER" id="PTHR23346">
    <property type="entry name" value="TRANSLATIONAL ACTIVATOR GCN1-RELATED"/>
    <property type="match status" value="1"/>
</dbReference>
<dbReference type="Pfam" id="PF23271">
    <property type="entry name" value="HEAT_GCN1"/>
    <property type="match status" value="1"/>
</dbReference>
<dbReference type="PANTHER" id="PTHR23346:SF7">
    <property type="entry name" value="STALLED RIBOSOME SENSOR GCN1"/>
    <property type="match status" value="1"/>
</dbReference>
<dbReference type="Gene3D" id="1.25.10.10">
    <property type="entry name" value="Leucine-rich Repeat Variant"/>
    <property type="match status" value="2"/>
</dbReference>
<accession>A0ABV0RUY0</accession>
<proteinExistence type="predicted"/>